<dbReference type="GO" id="GO:0003677">
    <property type="term" value="F:DNA binding"/>
    <property type="evidence" value="ECO:0007669"/>
    <property type="project" value="UniProtKB-KW"/>
</dbReference>
<evidence type="ECO:0000313" key="10">
    <source>
        <dbReference type="EMBL" id="SPO24767.1"/>
    </source>
</evidence>
<feature type="compositionally biased region" description="Low complexity" evidence="9">
    <location>
        <begin position="232"/>
        <end position="245"/>
    </location>
</feature>
<dbReference type="InterPro" id="IPR012340">
    <property type="entry name" value="NA-bd_OB-fold"/>
</dbReference>
<dbReference type="InterPro" id="IPR040260">
    <property type="entry name" value="RFA2-like"/>
</dbReference>
<dbReference type="OrthoDB" id="77828at2759"/>
<evidence type="ECO:0000256" key="1">
    <source>
        <dbReference type="ARBA" id="ARBA00004123"/>
    </source>
</evidence>
<comment type="subcellular location">
    <subcellularLocation>
        <location evidence="2">Chromosome</location>
        <location evidence="2">Telomere</location>
    </subcellularLocation>
    <subcellularLocation>
        <location evidence="1">Nucleus</location>
    </subcellularLocation>
</comment>
<evidence type="ECO:0000256" key="2">
    <source>
        <dbReference type="ARBA" id="ARBA00004574"/>
    </source>
</evidence>
<keyword evidence="4" id="KW-0158">Chromosome</keyword>
<evidence type="ECO:0000313" key="11">
    <source>
        <dbReference type="Proteomes" id="UP000324022"/>
    </source>
</evidence>
<dbReference type="EMBL" id="OOIN01000008">
    <property type="protein sequence ID" value="SPO24767.1"/>
    <property type="molecule type" value="Genomic_DNA"/>
</dbReference>
<organism evidence="10 11">
    <name type="scientific">Ustilago trichophora</name>
    <dbReference type="NCBI Taxonomy" id="86804"/>
    <lineage>
        <taxon>Eukaryota</taxon>
        <taxon>Fungi</taxon>
        <taxon>Dikarya</taxon>
        <taxon>Basidiomycota</taxon>
        <taxon>Ustilaginomycotina</taxon>
        <taxon>Ustilaginomycetes</taxon>
        <taxon>Ustilaginales</taxon>
        <taxon>Ustilaginaceae</taxon>
        <taxon>Ustilago</taxon>
    </lineage>
</organism>
<accession>A0A5C3E5D8</accession>
<dbReference type="GO" id="GO:0000781">
    <property type="term" value="C:chromosome, telomeric region"/>
    <property type="evidence" value="ECO:0007669"/>
    <property type="project" value="UniProtKB-SubCell"/>
</dbReference>
<evidence type="ECO:0000256" key="6">
    <source>
        <dbReference type="ARBA" id="ARBA00023125"/>
    </source>
</evidence>
<evidence type="ECO:0000256" key="7">
    <source>
        <dbReference type="ARBA" id="ARBA00023242"/>
    </source>
</evidence>
<evidence type="ECO:0000256" key="8">
    <source>
        <dbReference type="ARBA" id="ARBA00030039"/>
    </source>
</evidence>
<name>A0A5C3E5D8_9BASI</name>
<feature type="compositionally biased region" description="Polar residues" evidence="9">
    <location>
        <begin position="290"/>
        <end position="318"/>
    </location>
</feature>
<keyword evidence="6" id="KW-0238">DNA-binding</keyword>
<gene>
    <name evidence="10" type="ORF">UTRI_01740_B</name>
</gene>
<dbReference type="GO" id="GO:0005634">
    <property type="term" value="C:nucleus"/>
    <property type="evidence" value="ECO:0007669"/>
    <property type="project" value="UniProtKB-SubCell"/>
</dbReference>
<dbReference type="PANTHER" id="PTHR13989:SF33">
    <property type="entry name" value="CST COMPLEX SUBUNIT STN1"/>
    <property type="match status" value="1"/>
</dbReference>
<feature type="compositionally biased region" description="Basic and acidic residues" evidence="9">
    <location>
        <begin position="262"/>
        <end position="281"/>
    </location>
</feature>
<dbReference type="Proteomes" id="UP000324022">
    <property type="component" value="Unassembled WGS sequence"/>
</dbReference>
<keyword evidence="5" id="KW-0779">Telomere</keyword>
<dbReference type="Gene3D" id="2.40.50.140">
    <property type="entry name" value="Nucleic acid-binding proteins"/>
    <property type="match status" value="1"/>
</dbReference>
<dbReference type="PANTHER" id="PTHR13989">
    <property type="entry name" value="REPLICATION PROTEIN A-RELATED"/>
    <property type="match status" value="1"/>
</dbReference>
<keyword evidence="7" id="KW-0539">Nucleus</keyword>
<proteinExistence type="predicted"/>
<keyword evidence="11" id="KW-1185">Reference proteome</keyword>
<dbReference type="AlphaFoldDB" id="A0A5C3E5D8"/>
<evidence type="ECO:0000256" key="4">
    <source>
        <dbReference type="ARBA" id="ARBA00022454"/>
    </source>
</evidence>
<evidence type="ECO:0000256" key="3">
    <source>
        <dbReference type="ARBA" id="ARBA00017411"/>
    </source>
</evidence>
<evidence type="ECO:0000256" key="9">
    <source>
        <dbReference type="SAM" id="MobiDB-lite"/>
    </source>
</evidence>
<evidence type="ECO:0000256" key="5">
    <source>
        <dbReference type="ARBA" id="ARBA00022895"/>
    </source>
</evidence>
<protein>
    <recommendedName>
        <fullName evidence="3">CST complex subunit STN1</fullName>
    </recommendedName>
    <alternativeName>
        <fullName evidence="8">Suppressor of cdc thirteen homolog</fullName>
    </alternativeName>
</protein>
<sequence>MQSLSSRTLSDSDVVKLYEWAERSPSAVLKCTCRHVRHIKTIPSLSHALGGHNLFLHHETPGLVAEVCGMIVGVTPKEDQVTYEVDDGTSVLRVLETRKSLRQSESRPLQTRPNVSNPCGVPECYIMPPQPKGSTSSGRQDSGASYSFLPPLHPRFEVADLVRCAGKIQIDRGGDRFLLVQQMILCEDVNMECHHQIDVIKLENELYRHPFDWKRLDSVKAAAKQESGLQPSSLRLSARRLLSDSSQDEKAMSAPMVNPDVGKQEVTDRQRLSRDEARRLLSSDVPAPWSSAQSTSMPHGNSPQGSERSRSSQANARQLRTHDKISDHKLTESYFQLQLQQHISHCYPLQSFAISDLWSDTALFSLARRLVRVRLQHRLASRYADSSRRIPKDKDTSEQHAEKARRLFEWAIRKMMQDGFVTLAEADQSESEFPKSSETDVASSADRYCLVTPEYLLKPLHKLLGSSKAVVSPQNAASNDVDDLIARLRIFDDRFRYINRSLVQDSLSLYYARCTPIVID</sequence>
<reference evidence="10 11" key="1">
    <citation type="submission" date="2018-03" db="EMBL/GenBank/DDBJ databases">
        <authorList>
            <person name="Guldener U."/>
        </authorList>
    </citation>
    <scope>NUCLEOTIDE SEQUENCE [LARGE SCALE GENOMIC DNA]</scope>
    <source>
        <strain evidence="10 11">NBRC100155</strain>
    </source>
</reference>
<feature type="region of interest" description="Disordered" evidence="9">
    <location>
        <begin position="224"/>
        <end position="320"/>
    </location>
</feature>